<dbReference type="EMBL" id="CP000660">
    <property type="protein sequence ID" value="ABP50495.1"/>
    <property type="molecule type" value="Genomic_DNA"/>
</dbReference>
<accession>A4WJC8</accession>
<reference evidence="1 2" key="1">
    <citation type="submission" date="2007-04" db="EMBL/GenBank/DDBJ databases">
        <title>Complete sequence of Pyrobaculum arsenaticum DSM 13514.</title>
        <authorList>
            <consortium name="US DOE Joint Genome Institute"/>
            <person name="Copeland A."/>
            <person name="Lucas S."/>
            <person name="Lapidus A."/>
            <person name="Barry K."/>
            <person name="Glavina del Rio T."/>
            <person name="Dalin E."/>
            <person name="Tice H."/>
            <person name="Pitluck S."/>
            <person name="Chain P."/>
            <person name="Malfatti S."/>
            <person name="Shin M."/>
            <person name="Vergez L."/>
            <person name="Schmutz J."/>
            <person name="Larimer F."/>
            <person name="Land M."/>
            <person name="Hauser L."/>
            <person name="Kyrpides N."/>
            <person name="Mikhailova N."/>
            <person name="Cozen A.E."/>
            <person name="Fitz-Gibbon S.T."/>
            <person name="House C.H."/>
            <person name="Saltikov C."/>
            <person name="Lowe T.M."/>
            <person name="Richardson P."/>
        </authorList>
    </citation>
    <scope>NUCLEOTIDE SEQUENCE [LARGE SCALE GENOMIC DNA]</scope>
    <source>
        <strain evidence="2">ATCC 700994 / DSM 13514 / JCM 11321 / PZ6</strain>
    </source>
</reference>
<dbReference type="Proteomes" id="UP000001567">
    <property type="component" value="Chromosome"/>
</dbReference>
<dbReference type="Gene3D" id="1.10.10.10">
    <property type="entry name" value="Winged helix-like DNA-binding domain superfamily/Winged helix DNA-binding domain"/>
    <property type="match status" value="1"/>
</dbReference>
<organism evidence="1 2">
    <name type="scientific">Pyrobaculum arsenaticum (strain DSM 13514 / JCM 11321 / PZ6)</name>
    <dbReference type="NCBI Taxonomy" id="340102"/>
    <lineage>
        <taxon>Archaea</taxon>
        <taxon>Thermoproteota</taxon>
        <taxon>Thermoprotei</taxon>
        <taxon>Thermoproteales</taxon>
        <taxon>Thermoproteaceae</taxon>
        <taxon>Pyrobaculum</taxon>
    </lineage>
</organism>
<dbReference type="SUPFAM" id="SSF46785">
    <property type="entry name" value="Winged helix' DNA-binding domain"/>
    <property type="match status" value="1"/>
</dbReference>
<sequence>MDPIVREILEIVIKETLQNGMGVTPYKIMKKGNFYPSFLYKLIRKLENSGYIKCRKGNKGRRCVPTLKGALTLYNQNTNMKSLVESYISRLLRVDINNIRRIINILLTEKYYPIEVFELLGWCMYKIHVYECRVLLRQFAINNNMSLVVDSNCCLFKMNGQLFLECSKNCNNCIIKSCKVFVTN</sequence>
<proteinExistence type="predicted"/>
<dbReference type="InterPro" id="IPR036388">
    <property type="entry name" value="WH-like_DNA-bd_sf"/>
</dbReference>
<dbReference type="AlphaFoldDB" id="A4WJC8"/>
<protein>
    <submittedName>
        <fullName evidence="1">Uncharacterized protein</fullName>
    </submittedName>
</protein>
<dbReference type="HOGENOM" id="CLU_1465167_0_0_2"/>
<gene>
    <name evidence="1" type="ordered locus">Pars_0914</name>
</gene>
<evidence type="ECO:0000313" key="1">
    <source>
        <dbReference type="EMBL" id="ABP50495.1"/>
    </source>
</evidence>
<evidence type="ECO:0000313" key="2">
    <source>
        <dbReference type="Proteomes" id="UP000001567"/>
    </source>
</evidence>
<dbReference type="STRING" id="340102.Pars_0914"/>
<dbReference type="KEGG" id="pas:Pars_0914"/>
<name>A4WJC8_PYRAR</name>
<dbReference type="InterPro" id="IPR036390">
    <property type="entry name" value="WH_DNA-bd_sf"/>
</dbReference>